<sequence length="55" mass="5803">MKGGEKMAVKHVPTGIVHNGSKSGTTGCGFNTNEHSSHWVNTSSKITCDKNGCKN</sequence>
<evidence type="ECO:0000313" key="3">
    <source>
        <dbReference type="Proteomes" id="UP001500033"/>
    </source>
</evidence>
<dbReference type="Proteomes" id="UP001500033">
    <property type="component" value="Unassembled WGS sequence"/>
</dbReference>
<reference evidence="2 3" key="1">
    <citation type="journal article" date="2019" name="Int. J. Syst. Evol. Microbiol.">
        <title>The Global Catalogue of Microorganisms (GCM) 10K type strain sequencing project: providing services to taxonomists for standard genome sequencing and annotation.</title>
        <authorList>
            <consortium name="The Broad Institute Genomics Platform"/>
            <consortium name="The Broad Institute Genome Sequencing Center for Infectious Disease"/>
            <person name="Wu L."/>
            <person name="Ma J."/>
        </authorList>
    </citation>
    <scope>NUCLEOTIDE SEQUENCE [LARGE SCALE GENOMIC DNA]</scope>
    <source>
        <strain evidence="2 3">JCM 11445</strain>
    </source>
</reference>
<accession>A0ABN1TDH5</accession>
<dbReference type="EMBL" id="BAAAIE010000544">
    <property type="protein sequence ID" value="GAA1074428.1"/>
    <property type="molecule type" value="Genomic_DNA"/>
</dbReference>
<comment type="caution">
    <text evidence="2">The sequence shown here is derived from an EMBL/GenBank/DDBJ whole genome shotgun (WGS) entry which is preliminary data.</text>
</comment>
<proteinExistence type="predicted"/>
<protein>
    <submittedName>
        <fullName evidence="2">Uncharacterized protein</fullName>
    </submittedName>
</protein>
<keyword evidence="3" id="KW-1185">Reference proteome</keyword>
<name>A0ABN1TDH5_9ACTN</name>
<organism evidence="2 3">
    <name type="scientific">Streptomyces rhizosphaericus</name>
    <dbReference type="NCBI Taxonomy" id="114699"/>
    <lineage>
        <taxon>Bacteria</taxon>
        <taxon>Bacillati</taxon>
        <taxon>Actinomycetota</taxon>
        <taxon>Actinomycetes</taxon>
        <taxon>Kitasatosporales</taxon>
        <taxon>Streptomycetaceae</taxon>
        <taxon>Streptomyces</taxon>
        <taxon>Streptomyces violaceusniger group</taxon>
    </lineage>
</organism>
<evidence type="ECO:0000313" key="2">
    <source>
        <dbReference type="EMBL" id="GAA1074428.1"/>
    </source>
</evidence>
<gene>
    <name evidence="2" type="ORF">GCM10009576_099310</name>
</gene>
<feature type="region of interest" description="Disordered" evidence="1">
    <location>
        <begin position="1"/>
        <end position="24"/>
    </location>
</feature>
<evidence type="ECO:0000256" key="1">
    <source>
        <dbReference type="SAM" id="MobiDB-lite"/>
    </source>
</evidence>